<dbReference type="STRING" id="574566.I0YYX9"/>
<dbReference type="GO" id="GO:0000785">
    <property type="term" value="C:chromatin"/>
    <property type="evidence" value="ECO:0007669"/>
    <property type="project" value="TreeGrafter"/>
</dbReference>
<evidence type="ECO:0000259" key="14">
    <source>
        <dbReference type="PROSITE" id="PS51192"/>
    </source>
</evidence>
<dbReference type="InterPro" id="IPR016197">
    <property type="entry name" value="Chromo-like_dom_sf"/>
</dbReference>
<dbReference type="CDD" id="cd18659">
    <property type="entry name" value="CD2_tandem"/>
    <property type="match status" value="1"/>
</dbReference>
<dbReference type="InterPro" id="IPR000953">
    <property type="entry name" value="Chromo/chromo_shadow_dom"/>
</dbReference>
<evidence type="ECO:0000256" key="3">
    <source>
        <dbReference type="ARBA" id="ARBA00022741"/>
    </source>
</evidence>
<evidence type="ECO:0000256" key="1">
    <source>
        <dbReference type="ARBA" id="ARBA00004123"/>
    </source>
</evidence>
<dbReference type="PANTHER" id="PTHR45623:SF14">
    <property type="entry name" value="CHROMODOMAIN-HELICASE-DNA-BINDING PROTEIN 1"/>
    <property type="match status" value="1"/>
</dbReference>
<dbReference type="SMART" id="SM00490">
    <property type="entry name" value="HELICc"/>
    <property type="match status" value="1"/>
</dbReference>
<dbReference type="RefSeq" id="XP_005648142.1">
    <property type="nucleotide sequence ID" value="XM_005648085.1"/>
</dbReference>
<feature type="compositionally biased region" description="Basic and acidic residues" evidence="12">
    <location>
        <begin position="1233"/>
        <end position="1246"/>
    </location>
</feature>
<dbReference type="SMART" id="SM00298">
    <property type="entry name" value="CHROMO"/>
    <property type="match status" value="1"/>
</dbReference>
<keyword evidence="8" id="KW-0805">Transcription regulation</keyword>
<evidence type="ECO:0000256" key="9">
    <source>
        <dbReference type="ARBA" id="ARBA00023125"/>
    </source>
</evidence>
<feature type="compositionally biased region" description="Basic and acidic residues" evidence="12">
    <location>
        <begin position="1074"/>
        <end position="1086"/>
    </location>
</feature>
<dbReference type="PROSITE" id="PS00598">
    <property type="entry name" value="CHROMO_1"/>
    <property type="match status" value="1"/>
</dbReference>
<dbReference type="KEGG" id="csl:COCSUDRAFT_47361"/>
<dbReference type="Gene3D" id="3.40.50.10810">
    <property type="entry name" value="Tandem AAA-ATPase domain"/>
    <property type="match status" value="1"/>
</dbReference>
<organism evidence="16 17">
    <name type="scientific">Coccomyxa subellipsoidea (strain C-169)</name>
    <name type="common">Green microalga</name>
    <dbReference type="NCBI Taxonomy" id="574566"/>
    <lineage>
        <taxon>Eukaryota</taxon>
        <taxon>Viridiplantae</taxon>
        <taxon>Chlorophyta</taxon>
        <taxon>core chlorophytes</taxon>
        <taxon>Trebouxiophyceae</taxon>
        <taxon>Trebouxiophyceae incertae sedis</taxon>
        <taxon>Coccomyxaceae</taxon>
        <taxon>Coccomyxa</taxon>
        <taxon>Coccomyxa subellipsoidea</taxon>
    </lineage>
</organism>
<evidence type="ECO:0000259" key="15">
    <source>
        <dbReference type="PROSITE" id="PS51194"/>
    </source>
</evidence>
<keyword evidence="2" id="KW-0677">Repeat</keyword>
<feature type="compositionally biased region" description="Basic residues" evidence="12">
    <location>
        <begin position="751"/>
        <end position="769"/>
    </location>
</feature>
<dbReference type="SMART" id="SM00487">
    <property type="entry name" value="DEXDc"/>
    <property type="match status" value="1"/>
</dbReference>
<dbReference type="GO" id="GO:0004386">
    <property type="term" value="F:helicase activity"/>
    <property type="evidence" value="ECO:0007669"/>
    <property type="project" value="UniProtKB-KW"/>
</dbReference>
<feature type="domain" description="Helicase ATP-binding" evidence="14">
    <location>
        <begin position="138"/>
        <end position="310"/>
    </location>
</feature>
<dbReference type="GO" id="GO:0005524">
    <property type="term" value="F:ATP binding"/>
    <property type="evidence" value="ECO:0007669"/>
    <property type="project" value="UniProtKB-KW"/>
</dbReference>
<dbReference type="GO" id="GO:0034728">
    <property type="term" value="P:nucleosome organization"/>
    <property type="evidence" value="ECO:0007669"/>
    <property type="project" value="TreeGrafter"/>
</dbReference>
<dbReference type="Pfam" id="PF00385">
    <property type="entry name" value="Chromo"/>
    <property type="match status" value="1"/>
</dbReference>
<accession>I0YYX9</accession>
<dbReference type="SUPFAM" id="SSF54160">
    <property type="entry name" value="Chromo domain-like"/>
    <property type="match status" value="1"/>
</dbReference>
<dbReference type="PROSITE" id="PS00690">
    <property type="entry name" value="DEAH_ATP_HELICASE"/>
    <property type="match status" value="1"/>
</dbReference>
<dbReference type="InterPro" id="IPR002464">
    <property type="entry name" value="DNA/RNA_helicase_DEAH_CS"/>
</dbReference>
<dbReference type="GO" id="GO:0140658">
    <property type="term" value="F:ATP-dependent chromatin remodeler activity"/>
    <property type="evidence" value="ECO:0007669"/>
    <property type="project" value="TreeGrafter"/>
</dbReference>
<dbReference type="Proteomes" id="UP000007264">
    <property type="component" value="Unassembled WGS sequence"/>
</dbReference>
<dbReference type="GeneID" id="17041590"/>
<dbReference type="PROSITE" id="PS50013">
    <property type="entry name" value="CHROMO_2"/>
    <property type="match status" value="1"/>
</dbReference>
<evidence type="ECO:0000256" key="2">
    <source>
        <dbReference type="ARBA" id="ARBA00022737"/>
    </source>
</evidence>
<evidence type="ECO:0000256" key="5">
    <source>
        <dbReference type="ARBA" id="ARBA00022806"/>
    </source>
</evidence>
<dbReference type="FunFam" id="3.40.50.300:FF:000130">
    <property type="entry name" value="Chromodomain-helicase-DNA-binding protein 2 isoform 1"/>
    <property type="match status" value="1"/>
</dbReference>
<keyword evidence="6" id="KW-0067">ATP-binding</keyword>
<dbReference type="EMBL" id="AGSI01000007">
    <property type="protein sequence ID" value="EIE23598.1"/>
    <property type="molecule type" value="Genomic_DNA"/>
</dbReference>
<feature type="compositionally biased region" description="Basic and acidic residues" evidence="12">
    <location>
        <begin position="1194"/>
        <end position="1211"/>
    </location>
</feature>
<keyword evidence="3" id="KW-0547">Nucleotide-binding</keyword>
<dbReference type="InterPro" id="IPR038718">
    <property type="entry name" value="SNF2-like_sf"/>
</dbReference>
<evidence type="ECO:0000256" key="6">
    <source>
        <dbReference type="ARBA" id="ARBA00022840"/>
    </source>
</evidence>
<sequence>MKRTDEQQAARKFLAPEEAELQDVERQMEEELVQQHMHVERVIAQRTEPDGTPRYLVKWKGLPYGECTWENFQDIFKAEGQHCVDQYQEREARLIEGVRGLEAQRRASEGQRALLTQPDFLRAGQLRDYQLEGLNWLIYSWMQNNNCILADEMGLGKTIQCVSFIGYLSLWQQIAGPYLVVVPLSTVPNWIREFRKWLPQCNALVYVGDSKSREVIRAFEFYTGKRSGRMYKFDVLITTFELVLKDAAVLSEIKWSYLVVDEAHRLKNNESALYRELATWQFKNKLLVTGTPLQNSMKELWALLHFLEPSKFPNAEDFDARHSLKKAEELTQLHTELRPHLLRRVIKDVEKSLPPKNERILRVAMSPLQKQYYKWILTRNFKELNKGTKGGGQISLLNIITELKKCCNHPFLFESAESDFRGSNDDSKAVDRLTVSAGKMVLLDKLMRRLKETGHRVLIFSQMVRMLDIISDYMRLRGFQHQRLDGSTPAAQRHQAMEHFNAPGSTDFAFLLSTRAGGLGINLATADTVIIFDSDWNPQNDLQAMSRAHRIGQTETVNIYRFLTSGSVEEDILERAKQKMVLDHLVIQRMDTSGRTVLDPRSAAASAKQMFGKDELTAILRFGAEELFKASTLPALIKCFTTCVKEDEGTKEAKNHQLLTEDIDSILARAEVVNETDATHADAGGELLNAFNVATFKNEEDDAVFWNRLIPTKERAPSEEEPEQLGIRAARLKTYDDGGRRAQQEGLANGKAKKGKGKRAAKGAGTRRRGGVDAAVASEAGPPVAGAILRVDLWPADSGSAANATPEPASPPGTRASQEDDWPRALNRREATAFVRGVKQYGLEARLPEIAAEVGPTLDNAPPAAQRALWAGFVRACERVERDAAMAGEDPNAAVLDWFGVSVKASEIPAHLQRMKTLARKIEAVGPEPHKVFRLDAVAVTLPKWARMCDWTPHDDAMLLLGIYWHGLGHWDQLAGDLRLGLGAKLEAAATEKRGKNYEAPEDHKLLPKGSQLETRAAAMLKKLQTTNQQPLVFGGRGRTGRVPSARTPSRSAAAAIADSLGPAPKRRGQAHHGAGDAVERMRSHSEASTPSKKWEGMLGEEVMLHVKKLRLLQKRGDDIPKDKAIEKTRKYLTVFVARFTENNLDGENLARIYSRVSKGHSARDAAVDRDTAPAGPSRGAEAADDDDYGAAADGRRRSFSEAGADDRQQQWEEDGGYYQEHSPKGRHHHQSSRRDWDRERQRGWD</sequence>
<dbReference type="GO" id="GO:0042393">
    <property type="term" value="F:histone binding"/>
    <property type="evidence" value="ECO:0007669"/>
    <property type="project" value="TreeGrafter"/>
</dbReference>
<dbReference type="Pfam" id="PF00271">
    <property type="entry name" value="Helicase_C"/>
    <property type="match status" value="1"/>
</dbReference>
<keyword evidence="7" id="KW-0156">Chromatin regulator</keyword>
<feature type="region of interest" description="Disordered" evidence="12">
    <location>
        <begin position="798"/>
        <end position="822"/>
    </location>
</feature>
<feature type="domain" description="Helicase C-terminal" evidence="15">
    <location>
        <begin position="442"/>
        <end position="598"/>
    </location>
</feature>
<dbReference type="PANTHER" id="PTHR45623">
    <property type="entry name" value="CHROMODOMAIN-HELICASE-DNA-BINDING PROTEIN 3-RELATED-RELATED"/>
    <property type="match status" value="1"/>
</dbReference>
<dbReference type="SUPFAM" id="SSF52540">
    <property type="entry name" value="P-loop containing nucleoside triphosphate hydrolases"/>
    <property type="match status" value="2"/>
</dbReference>
<dbReference type="FunFam" id="3.40.50.10810:FF:000005">
    <property type="entry name" value="Photoperiod-independent early flowering 1"/>
    <property type="match status" value="1"/>
</dbReference>
<name>I0YYX9_COCSC</name>
<keyword evidence="4" id="KW-0378">Hydrolase</keyword>
<dbReference type="InterPro" id="IPR023779">
    <property type="entry name" value="Chromodomain_CS"/>
</dbReference>
<evidence type="ECO:0000256" key="10">
    <source>
        <dbReference type="ARBA" id="ARBA00023163"/>
    </source>
</evidence>
<dbReference type="InterPro" id="IPR056302">
    <property type="entry name" value="CHD1-2/Hrp3_HTH"/>
</dbReference>
<dbReference type="InterPro" id="IPR000330">
    <property type="entry name" value="SNF2_N"/>
</dbReference>
<keyword evidence="5" id="KW-0347">Helicase</keyword>
<dbReference type="GO" id="GO:0003682">
    <property type="term" value="F:chromatin binding"/>
    <property type="evidence" value="ECO:0007669"/>
    <property type="project" value="TreeGrafter"/>
</dbReference>
<evidence type="ECO:0000313" key="17">
    <source>
        <dbReference type="Proteomes" id="UP000007264"/>
    </source>
</evidence>
<dbReference type="Gene3D" id="2.40.50.40">
    <property type="match status" value="1"/>
</dbReference>
<feature type="region of interest" description="Disordered" evidence="12">
    <location>
        <begin position="735"/>
        <end position="777"/>
    </location>
</feature>
<evidence type="ECO:0000256" key="8">
    <source>
        <dbReference type="ARBA" id="ARBA00023015"/>
    </source>
</evidence>
<dbReference type="Pfam" id="PF23588">
    <property type="entry name" value="HTH_CHD1_Hrp3"/>
    <property type="match status" value="1"/>
</dbReference>
<reference evidence="16 17" key="1">
    <citation type="journal article" date="2012" name="Genome Biol.">
        <title>The genome of the polar eukaryotic microalga coccomyxa subellipsoidea reveals traits of cold adaptation.</title>
        <authorList>
            <person name="Blanc G."/>
            <person name="Agarkova I."/>
            <person name="Grimwood J."/>
            <person name="Kuo A."/>
            <person name="Brueggeman A."/>
            <person name="Dunigan D."/>
            <person name="Gurnon J."/>
            <person name="Ladunga I."/>
            <person name="Lindquist E."/>
            <person name="Lucas S."/>
            <person name="Pangilinan J."/>
            <person name="Proschold T."/>
            <person name="Salamov A."/>
            <person name="Schmutz J."/>
            <person name="Weeks D."/>
            <person name="Yamada T."/>
            <person name="Claverie J.M."/>
            <person name="Grigoriev I."/>
            <person name="Van Etten J."/>
            <person name="Lomsadze A."/>
            <person name="Borodovsky M."/>
        </authorList>
    </citation>
    <scope>NUCLEOTIDE SEQUENCE [LARGE SCALE GENOMIC DNA]</scope>
    <source>
        <strain evidence="16 17">C-169</strain>
    </source>
</reference>
<dbReference type="GO" id="GO:0016887">
    <property type="term" value="F:ATP hydrolysis activity"/>
    <property type="evidence" value="ECO:0007669"/>
    <property type="project" value="TreeGrafter"/>
</dbReference>
<evidence type="ECO:0000259" key="13">
    <source>
        <dbReference type="PROSITE" id="PS50013"/>
    </source>
</evidence>
<feature type="region of interest" description="Disordered" evidence="12">
    <location>
        <begin position="1158"/>
        <end position="1246"/>
    </location>
</feature>
<dbReference type="eggNOG" id="KOG0384">
    <property type="taxonomic scope" value="Eukaryota"/>
</dbReference>
<feature type="region of interest" description="Disordered" evidence="12">
    <location>
        <begin position="1031"/>
        <end position="1095"/>
    </location>
</feature>
<dbReference type="PROSITE" id="PS51192">
    <property type="entry name" value="HELICASE_ATP_BIND_1"/>
    <property type="match status" value="1"/>
</dbReference>
<dbReference type="InterPro" id="IPR014001">
    <property type="entry name" value="Helicase_ATP-bd"/>
</dbReference>
<gene>
    <name evidence="16" type="ORF">COCSUDRAFT_47361</name>
</gene>
<dbReference type="OrthoDB" id="5857104at2759"/>
<dbReference type="InterPro" id="IPR027417">
    <property type="entry name" value="P-loop_NTPase"/>
</dbReference>
<protein>
    <submittedName>
        <fullName evidence="16">Uncharacterized protein</fullName>
    </submittedName>
</protein>
<evidence type="ECO:0000256" key="11">
    <source>
        <dbReference type="ARBA" id="ARBA00023242"/>
    </source>
</evidence>
<comment type="subcellular location">
    <subcellularLocation>
        <location evidence="1">Nucleus</location>
    </subcellularLocation>
</comment>
<evidence type="ECO:0000256" key="4">
    <source>
        <dbReference type="ARBA" id="ARBA00022801"/>
    </source>
</evidence>
<dbReference type="GO" id="GO:0003677">
    <property type="term" value="F:DNA binding"/>
    <property type="evidence" value="ECO:0007669"/>
    <property type="project" value="UniProtKB-KW"/>
</dbReference>
<feature type="compositionally biased region" description="Low complexity" evidence="12">
    <location>
        <begin position="1042"/>
        <end position="1064"/>
    </location>
</feature>
<dbReference type="AlphaFoldDB" id="I0YYX9"/>
<dbReference type="GO" id="GO:0005634">
    <property type="term" value="C:nucleus"/>
    <property type="evidence" value="ECO:0007669"/>
    <property type="project" value="UniProtKB-SubCell"/>
</dbReference>
<evidence type="ECO:0000313" key="16">
    <source>
        <dbReference type="EMBL" id="EIE23598.1"/>
    </source>
</evidence>
<dbReference type="Gene3D" id="1.10.10.60">
    <property type="entry name" value="Homeodomain-like"/>
    <property type="match status" value="1"/>
</dbReference>
<feature type="domain" description="Chromo" evidence="13">
    <location>
        <begin position="37"/>
        <end position="99"/>
    </location>
</feature>
<dbReference type="PROSITE" id="PS51194">
    <property type="entry name" value="HELICASE_CTER"/>
    <property type="match status" value="1"/>
</dbReference>
<keyword evidence="17" id="KW-1185">Reference proteome</keyword>
<feature type="compositionally biased region" description="Basic and acidic residues" evidence="12">
    <location>
        <begin position="1162"/>
        <end position="1172"/>
    </location>
</feature>
<evidence type="ECO:0000256" key="7">
    <source>
        <dbReference type="ARBA" id="ARBA00022853"/>
    </source>
</evidence>
<keyword evidence="10" id="KW-0804">Transcription</keyword>
<dbReference type="Pfam" id="PF00176">
    <property type="entry name" value="SNF2-rel_dom"/>
    <property type="match status" value="1"/>
</dbReference>
<keyword evidence="11" id="KW-0539">Nucleus</keyword>
<keyword evidence="9" id="KW-0238">DNA-binding</keyword>
<comment type="caution">
    <text evidence="16">The sequence shown here is derived from an EMBL/GenBank/DDBJ whole genome shotgun (WGS) entry which is preliminary data.</text>
</comment>
<dbReference type="Gene3D" id="3.40.50.300">
    <property type="entry name" value="P-loop containing nucleotide triphosphate hydrolases"/>
    <property type="match status" value="1"/>
</dbReference>
<dbReference type="InterPro" id="IPR049730">
    <property type="entry name" value="SNF2/RAD54-like_C"/>
</dbReference>
<dbReference type="CDD" id="cd18793">
    <property type="entry name" value="SF2_C_SNF"/>
    <property type="match status" value="1"/>
</dbReference>
<evidence type="ECO:0000256" key="12">
    <source>
        <dbReference type="SAM" id="MobiDB-lite"/>
    </source>
</evidence>
<proteinExistence type="predicted"/>
<dbReference type="InterPro" id="IPR001650">
    <property type="entry name" value="Helicase_C-like"/>
</dbReference>
<dbReference type="InterPro" id="IPR023780">
    <property type="entry name" value="Chromo_domain"/>
</dbReference>